<dbReference type="CDD" id="cd06260">
    <property type="entry name" value="DUF820-like"/>
    <property type="match status" value="1"/>
</dbReference>
<evidence type="ECO:0000313" key="2">
    <source>
        <dbReference type="EMBL" id="QDU20228.1"/>
    </source>
</evidence>
<name>A0A517XRU1_9BACT</name>
<accession>A0A517XRU1</accession>
<dbReference type="KEGG" id="uli:ETAA1_21730"/>
<dbReference type="Gene3D" id="3.90.1570.10">
    <property type="entry name" value="tt1808, chain A"/>
    <property type="match status" value="1"/>
</dbReference>
<protein>
    <recommendedName>
        <fullName evidence="1">Putative restriction endonuclease domain-containing protein</fullName>
    </recommendedName>
</protein>
<sequence length="235" mass="25568">MSAVAAGTRYRSFADILARVGHVPPERILPHPEPGTATPEDAFDPKIVGDRGVEVVGGVLVEKTLGVYDEYIASRLLGLLLTFMHEHNLGAVTGSQGGYWFASDTMRMPDVSVVLWESLDDPNDIEERGEAFLRTAPDLVVEVLSPSNTAREMEIKLGDYAKAGVQLVWYVDPDRKEVVVYPKARTRARVTLTVGDTLTGDPVLPGFTLSVAKLFEKRAPAARKGGKSPKKPKKG</sequence>
<dbReference type="PANTHER" id="PTHR34107">
    <property type="entry name" value="SLL0198 PROTEIN-RELATED"/>
    <property type="match status" value="1"/>
</dbReference>
<evidence type="ECO:0000313" key="3">
    <source>
        <dbReference type="Proteomes" id="UP000319576"/>
    </source>
</evidence>
<dbReference type="InterPro" id="IPR011335">
    <property type="entry name" value="Restrct_endonuc-II-like"/>
</dbReference>
<dbReference type="RefSeq" id="WP_145237419.1">
    <property type="nucleotide sequence ID" value="NZ_CP036273.1"/>
</dbReference>
<dbReference type="PANTHER" id="PTHR34107:SF4">
    <property type="entry name" value="SLL1222 PROTEIN"/>
    <property type="match status" value="1"/>
</dbReference>
<dbReference type="InterPro" id="IPR008538">
    <property type="entry name" value="Uma2"/>
</dbReference>
<dbReference type="InterPro" id="IPR012296">
    <property type="entry name" value="Nuclease_put_TT1808"/>
</dbReference>
<dbReference type="EMBL" id="CP036273">
    <property type="protein sequence ID" value="QDU20228.1"/>
    <property type="molecule type" value="Genomic_DNA"/>
</dbReference>
<reference evidence="2 3" key="1">
    <citation type="submission" date="2019-02" db="EMBL/GenBank/DDBJ databases">
        <title>Deep-cultivation of Planctomycetes and their phenomic and genomic characterization uncovers novel biology.</title>
        <authorList>
            <person name="Wiegand S."/>
            <person name="Jogler M."/>
            <person name="Boedeker C."/>
            <person name="Pinto D."/>
            <person name="Vollmers J."/>
            <person name="Rivas-Marin E."/>
            <person name="Kohn T."/>
            <person name="Peeters S.H."/>
            <person name="Heuer A."/>
            <person name="Rast P."/>
            <person name="Oberbeckmann S."/>
            <person name="Bunk B."/>
            <person name="Jeske O."/>
            <person name="Meyerdierks A."/>
            <person name="Storesund J.E."/>
            <person name="Kallscheuer N."/>
            <person name="Luecker S."/>
            <person name="Lage O.M."/>
            <person name="Pohl T."/>
            <person name="Merkel B.J."/>
            <person name="Hornburger P."/>
            <person name="Mueller R.-W."/>
            <person name="Bruemmer F."/>
            <person name="Labrenz M."/>
            <person name="Spormann A.M."/>
            <person name="Op den Camp H."/>
            <person name="Overmann J."/>
            <person name="Amann R."/>
            <person name="Jetten M.S.M."/>
            <person name="Mascher T."/>
            <person name="Medema M.H."/>
            <person name="Devos D.P."/>
            <person name="Kaster A.-K."/>
            <person name="Ovreas L."/>
            <person name="Rohde M."/>
            <person name="Galperin M.Y."/>
            <person name="Jogler C."/>
        </authorList>
    </citation>
    <scope>NUCLEOTIDE SEQUENCE [LARGE SCALE GENOMIC DNA]</scope>
    <source>
        <strain evidence="2 3">ETA_A1</strain>
    </source>
</reference>
<dbReference type="Proteomes" id="UP000319576">
    <property type="component" value="Chromosome"/>
</dbReference>
<dbReference type="Pfam" id="PF05685">
    <property type="entry name" value="Uma2"/>
    <property type="match status" value="1"/>
</dbReference>
<organism evidence="2 3">
    <name type="scientific">Urbifossiella limnaea</name>
    <dbReference type="NCBI Taxonomy" id="2528023"/>
    <lineage>
        <taxon>Bacteria</taxon>
        <taxon>Pseudomonadati</taxon>
        <taxon>Planctomycetota</taxon>
        <taxon>Planctomycetia</taxon>
        <taxon>Gemmatales</taxon>
        <taxon>Gemmataceae</taxon>
        <taxon>Urbifossiella</taxon>
    </lineage>
</organism>
<keyword evidence="3" id="KW-1185">Reference proteome</keyword>
<dbReference type="SUPFAM" id="SSF52980">
    <property type="entry name" value="Restriction endonuclease-like"/>
    <property type="match status" value="1"/>
</dbReference>
<feature type="domain" description="Putative restriction endonuclease" evidence="1">
    <location>
        <begin position="53"/>
        <end position="212"/>
    </location>
</feature>
<proteinExistence type="predicted"/>
<dbReference type="OrthoDB" id="273336at2"/>
<gene>
    <name evidence="2" type="ORF">ETAA1_21730</name>
</gene>
<dbReference type="AlphaFoldDB" id="A0A517XRU1"/>
<evidence type="ECO:0000259" key="1">
    <source>
        <dbReference type="Pfam" id="PF05685"/>
    </source>
</evidence>